<sequence length="117" mass="12517">MGCLMSCSSSAKKTTTTTLPPPMIPPPPSPPLQGMSAARCLAKKPNPTAEIHNGTTTHRKGKGVRRQRQDDIPKLPKTFFTMGQQSSEGNRPFTPTTADPFSESIAESTESPIHSGI</sequence>
<feature type="compositionally biased region" description="Pro residues" evidence="1">
    <location>
        <begin position="19"/>
        <end position="31"/>
    </location>
</feature>
<proteinExistence type="predicted"/>
<keyword evidence="3" id="KW-1185">Reference proteome</keyword>
<feature type="compositionally biased region" description="Polar residues" evidence="1">
    <location>
        <begin position="81"/>
        <end position="117"/>
    </location>
</feature>
<dbReference type="EMBL" id="OZ034822">
    <property type="protein sequence ID" value="CAL1411453.1"/>
    <property type="molecule type" value="Genomic_DNA"/>
</dbReference>
<dbReference type="AlphaFoldDB" id="A0AAV2GL43"/>
<protein>
    <submittedName>
        <fullName evidence="2">Uncharacterized protein</fullName>
    </submittedName>
</protein>
<feature type="compositionally biased region" description="Basic residues" evidence="1">
    <location>
        <begin position="57"/>
        <end position="66"/>
    </location>
</feature>
<dbReference type="Proteomes" id="UP001497516">
    <property type="component" value="Chromosome 9"/>
</dbReference>
<organism evidence="2 3">
    <name type="scientific">Linum trigynum</name>
    <dbReference type="NCBI Taxonomy" id="586398"/>
    <lineage>
        <taxon>Eukaryota</taxon>
        <taxon>Viridiplantae</taxon>
        <taxon>Streptophyta</taxon>
        <taxon>Embryophyta</taxon>
        <taxon>Tracheophyta</taxon>
        <taxon>Spermatophyta</taxon>
        <taxon>Magnoliopsida</taxon>
        <taxon>eudicotyledons</taxon>
        <taxon>Gunneridae</taxon>
        <taxon>Pentapetalae</taxon>
        <taxon>rosids</taxon>
        <taxon>fabids</taxon>
        <taxon>Malpighiales</taxon>
        <taxon>Linaceae</taxon>
        <taxon>Linum</taxon>
    </lineage>
</organism>
<name>A0AAV2GL43_9ROSI</name>
<accession>A0AAV2GL43</accession>
<feature type="compositionally biased region" description="Polar residues" evidence="1">
    <location>
        <begin position="1"/>
        <end position="13"/>
    </location>
</feature>
<evidence type="ECO:0000313" key="2">
    <source>
        <dbReference type="EMBL" id="CAL1411453.1"/>
    </source>
</evidence>
<gene>
    <name evidence="2" type="ORF">LTRI10_LOCUS50810</name>
</gene>
<evidence type="ECO:0000313" key="3">
    <source>
        <dbReference type="Proteomes" id="UP001497516"/>
    </source>
</evidence>
<reference evidence="2 3" key="1">
    <citation type="submission" date="2024-04" db="EMBL/GenBank/DDBJ databases">
        <authorList>
            <person name="Fracassetti M."/>
        </authorList>
    </citation>
    <scope>NUCLEOTIDE SEQUENCE [LARGE SCALE GENOMIC DNA]</scope>
</reference>
<feature type="region of interest" description="Disordered" evidence="1">
    <location>
        <begin position="1"/>
        <end position="117"/>
    </location>
</feature>
<evidence type="ECO:0000256" key="1">
    <source>
        <dbReference type="SAM" id="MobiDB-lite"/>
    </source>
</evidence>